<feature type="transmembrane region" description="Helical" evidence="1">
    <location>
        <begin position="15"/>
        <end position="34"/>
    </location>
</feature>
<keyword evidence="1" id="KW-0812">Transmembrane</keyword>
<reference evidence="2" key="1">
    <citation type="submission" date="2013-10" db="EMBL/GenBank/DDBJ databases">
        <title>Draft genome sequence of Clostridium botulinum type B strain Osaka05.</title>
        <authorList>
            <person name="Sakaguchi Y."/>
            <person name="Hosomi K."/>
            <person name="Uchiyama J."/>
            <person name="Ogura Y."/>
            <person name="Sakaguchi M."/>
            <person name="Kohda T."/>
            <person name="Mukamoto M."/>
            <person name="Misawa N."/>
            <person name="Matsuzaki S."/>
            <person name="Hayashi T."/>
            <person name="Kozaki S."/>
        </authorList>
    </citation>
    <scope>NUCLEOTIDE SEQUENCE</scope>
    <source>
        <strain evidence="2">Osaka05</strain>
    </source>
</reference>
<gene>
    <name evidence="2" type="ORF">CBO05P2_238</name>
</gene>
<dbReference type="HOGENOM" id="CLU_2988469_0_0_9"/>
<keyword evidence="1" id="KW-0472">Membrane</keyword>
<sequence length="57" mass="6449">MKILNNKRGGLSHQLSVVLILLITTYLLGNFIVLSRNTNKLIKINNNRTVSIDKNNN</sequence>
<proteinExistence type="predicted"/>
<dbReference type="EMBL" id="BA000059">
    <property type="protein sequence ID" value="BAO05263.1"/>
    <property type="molecule type" value="Genomic_DNA"/>
</dbReference>
<dbReference type="RefSeq" id="WP_012301045.1">
    <property type="nucleotide sequence ID" value="NZ_BA000059.1"/>
</dbReference>
<accession>A0A060N997</accession>
<protein>
    <submittedName>
        <fullName evidence="2">Uncharacterized protein</fullName>
    </submittedName>
</protein>
<dbReference type="Proteomes" id="UP000054164">
    <property type="component" value="Unassembled WGS sequence"/>
</dbReference>
<keyword evidence="1" id="KW-1133">Transmembrane helix</keyword>
<evidence type="ECO:0000256" key="1">
    <source>
        <dbReference type="SAM" id="Phobius"/>
    </source>
</evidence>
<dbReference type="AlphaFoldDB" id="A0A060N997"/>
<name>A0A060N997_CLOBO</name>
<evidence type="ECO:0000313" key="2">
    <source>
        <dbReference type="EMBL" id="BAO05263.1"/>
    </source>
</evidence>
<organism evidence="2">
    <name type="scientific">Clostridium botulinum B str. Osaka05</name>
    <dbReference type="NCBI Taxonomy" id="1407017"/>
    <lineage>
        <taxon>Bacteria</taxon>
        <taxon>Bacillati</taxon>
        <taxon>Bacillota</taxon>
        <taxon>Clostridia</taxon>
        <taxon>Eubacteriales</taxon>
        <taxon>Clostridiaceae</taxon>
        <taxon>Clostridium</taxon>
    </lineage>
</organism>